<proteinExistence type="predicted"/>
<dbReference type="EMBL" id="JAZAVK010000029">
    <property type="protein sequence ID" value="KAK7429443.1"/>
    <property type="molecule type" value="Genomic_DNA"/>
</dbReference>
<evidence type="ECO:0000313" key="1">
    <source>
        <dbReference type="EMBL" id="KAK7429443.1"/>
    </source>
</evidence>
<dbReference type="Proteomes" id="UP001498421">
    <property type="component" value="Unassembled WGS sequence"/>
</dbReference>
<reference evidence="1 2" key="1">
    <citation type="journal article" date="2025" name="Microbiol. Resour. Announc.">
        <title>Draft genome sequences for Neonectria magnoliae and Neonectria punicea, canker pathogens of Liriodendron tulipifera and Acer saccharum in West Virginia.</title>
        <authorList>
            <person name="Petronek H.M."/>
            <person name="Kasson M.T."/>
            <person name="Metheny A.M."/>
            <person name="Stauder C.M."/>
            <person name="Lovett B."/>
            <person name="Lynch S.C."/>
            <person name="Garnas J.R."/>
            <person name="Kasson L.R."/>
            <person name="Stajich J.E."/>
        </authorList>
    </citation>
    <scope>NUCLEOTIDE SEQUENCE [LARGE SCALE GENOMIC DNA]</scope>
    <source>
        <strain evidence="1 2">NRRL 64651</strain>
    </source>
</reference>
<name>A0ABR1I767_9HYPO</name>
<gene>
    <name evidence="1" type="ORF">QQZ08_004035</name>
</gene>
<keyword evidence="2" id="KW-1185">Reference proteome</keyword>
<comment type="caution">
    <text evidence="1">The sequence shown here is derived from an EMBL/GenBank/DDBJ whole genome shotgun (WGS) entry which is preliminary data.</text>
</comment>
<sequence length="153" mass="16785">MAPYTMKIFVANNTQFSVFPIGSSTLNGLDGHTEVGTLTVSPNSTGGVEIAKSGGVDGLFAAHWDVKNQFSVYTYMPAGWGEDARVIIDDVDGMSWDQFKSSGPRGPANGYHYSLRCDTYNYPDTFDHGNVRIQLERVTLDFPTSECRITVSE</sequence>
<accession>A0ABR1I767</accession>
<evidence type="ECO:0000313" key="2">
    <source>
        <dbReference type="Proteomes" id="UP001498421"/>
    </source>
</evidence>
<protein>
    <submittedName>
        <fullName evidence="1">Uncharacterized protein</fullName>
    </submittedName>
</protein>
<organism evidence="1 2">
    <name type="scientific">Neonectria magnoliae</name>
    <dbReference type="NCBI Taxonomy" id="2732573"/>
    <lineage>
        <taxon>Eukaryota</taxon>
        <taxon>Fungi</taxon>
        <taxon>Dikarya</taxon>
        <taxon>Ascomycota</taxon>
        <taxon>Pezizomycotina</taxon>
        <taxon>Sordariomycetes</taxon>
        <taxon>Hypocreomycetidae</taxon>
        <taxon>Hypocreales</taxon>
        <taxon>Nectriaceae</taxon>
        <taxon>Neonectria</taxon>
    </lineage>
</organism>